<accession>A0ABC9Z6V9</accession>
<sequence length="155" mass="16852">MLGLMGFGHYRLEYERHHPYEARSIVEQATVAGFTRTGIIAIDDGDNPPLAEAYFIGPAPKPDVVAIVSVPTIQLQPVEVADAEWVRQHPDADYAVARGERPDGCGAGVSFFSNPTRTVKERGTRDVTILTDEQIAAVRNHTAVVIKLSVGPCGW</sequence>
<organism evidence="1 2">
    <name type="scientific">Nocardia seriolae</name>
    <dbReference type="NCBI Taxonomy" id="37332"/>
    <lineage>
        <taxon>Bacteria</taxon>
        <taxon>Bacillati</taxon>
        <taxon>Actinomycetota</taxon>
        <taxon>Actinomycetes</taxon>
        <taxon>Mycobacteriales</taxon>
        <taxon>Nocardiaceae</taxon>
        <taxon>Nocardia</taxon>
    </lineage>
</organism>
<evidence type="ECO:0000313" key="1">
    <source>
        <dbReference type="EMBL" id="GAP33414.1"/>
    </source>
</evidence>
<gene>
    <name evidence="1" type="ORF">NSK11_contig00262-0002</name>
</gene>
<keyword evidence="2" id="KW-1185">Reference proteome</keyword>
<proteinExistence type="predicted"/>
<protein>
    <submittedName>
        <fullName evidence="1">Uncharacterized protein</fullName>
    </submittedName>
</protein>
<dbReference type="EMBL" id="BBYQ01000262">
    <property type="protein sequence ID" value="GAP33414.1"/>
    <property type="molecule type" value="Genomic_DNA"/>
</dbReference>
<dbReference type="RefSeq" id="WP_036552689.1">
    <property type="nucleotide sequence ID" value="NZ_AP028459.1"/>
</dbReference>
<dbReference type="Proteomes" id="UP000037179">
    <property type="component" value="Unassembled WGS sequence"/>
</dbReference>
<reference evidence="1 2" key="2">
    <citation type="journal article" date="2016" name="Genome Announc.">
        <title>Draft Genome Sequence of Erythromycin- and Oxytetracycline-Sensitive Nocardia seriolae Strain U-1 (NBRC 110359).</title>
        <authorList>
            <person name="Imajoh M."/>
            <person name="Sukeda M."/>
            <person name="Shimizu M."/>
            <person name="Yamane J."/>
            <person name="Ohnishi K."/>
            <person name="Oshima S."/>
        </authorList>
    </citation>
    <scope>NUCLEOTIDE SEQUENCE [LARGE SCALE GENOMIC DNA]</scope>
    <source>
        <strain evidence="1 2">U-1</strain>
    </source>
</reference>
<comment type="caution">
    <text evidence="1">The sequence shown here is derived from an EMBL/GenBank/DDBJ whole genome shotgun (WGS) entry which is preliminary data.</text>
</comment>
<name>A0ABC9Z6V9_9NOCA</name>
<evidence type="ECO:0000313" key="2">
    <source>
        <dbReference type="Proteomes" id="UP000037179"/>
    </source>
</evidence>
<dbReference type="AlphaFoldDB" id="A0ABC9Z6V9"/>
<reference evidence="2" key="1">
    <citation type="submission" date="2015-07" db="EMBL/GenBank/DDBJ databases">
        <title>Nocardia seriolae U-1 whole genome shotgun sequence.</title>
        <authorList>
            <person name="Imajoh M."/>
            <person name="Fukumoto Y."/>
            <person name="Sukeda M."/>
            <person name="Yamane J."/>
            <person name="Yamasaki K."/>
            <person name="Shimizu M."/>
            <person name="Ohnishi K."/>
            <person name="Oshima S."/>
        </authorList>
    </citation>
    <scope>NUCLEOTIDE SEQUENCE [LARGE SCALE GENOMIC DNA]</scope>
    <source>
        <strain evidence="2">U-1</strain>
    </source>
</reference>